<sequence length="108" mass="12109">MKRLGFFTLLLIIFSSMYYDLTIGTLPPLVNSPSTVEAAENNTLPDAPYEVVVVEPGYTVLSIVEHLHTEPIRATIQEIVYDFSQLNDGLAPEDIQIGESYRFPIYGE</sequence>
<protein>
    <recommendedName>
        <fullName evidence="2">LysM domain-containing protein</fullName>
    </recommendedName>
</protein>
<comment type="caution">
    <text evidence="1">The sequence shown here is derived from an EMBL/GenBank/DDBJ whole genome shotgun (WGS) entry which is preliminary data.</text>
</comment>
<dbReference type="PATRIC" id="fig|136160.3.peg.2908"/>
<dbReference type="GeneID" id="87597026"/>
<name>A0A0M0KLV1_ALKHA</name>
<evidence type="ECO:0000313" key="1">
    <source>
        <dbReference type="EMBL" id="KOO39562.1"/>
    </source>
</evidence>
<gene>
    <name evidence="1" type="ORF">AMD02_12435</name>
</gene>
<organism evidence="1">
    <name type="scientific">Halalkalibacterium halodurans</name>
    <name type="common">Bacillus halodurans</name>
    <dbReference type="NCBI Taxonomy" id="86665"/>
    <lineage>
        <taxon>Bacteria</taxon>
        <taxon>Bacillati</taxon>
        <taxon>Bacillota</taxon>
        <taxon>Bacilli</taxon>
        <taxon>Bacillales</taxon>
        <taxon>Bacillaceae</taxon>
        <taxon>Halalkalibacterium (ex Joshi et al. 2022)</taxon>
    </lineage>
</organism>
<dbReference type="RefSeq" id="WP_010897567.1">
    <property type="nucleotide sequence ID" value="NZ_CP040441.1"/>
</dbReference>
<accession>A0A4Y7X0X4</accession>
<evidence type="ECO:0008006" key="2">
    <source>
        <dbReference type="Google" id="ProtNLM"/>
    </source>
</evidence>
<reference evidence="1" key="1">
    <citation type="submission" date="2015-08" db="EMBL/GenBank/DDBJ databases">
        <title>Complete DNA Sequence of Pseudomonas syringae pv. actinidiae, the Causal Agent of Kiwifruit Canker Disease.</title>
        <authorList>
            <person name="Rikkerink E.H.A."/>
            <person name="Fineran P.C."/>
        </authorList>
    </citation>
    <scope>NUCLEOTIDE SEQUENCE</scope>
    <source>
        <strain evidence="1">DSM 13666</strain>
    </source>
</reference>
<dbReference type="OMA" id="YKVPIYR"/>
<proteinExistence type="predicted"/>
<dbReference type="AlphaFoldDB" id="A0A0M0KLV1"/>
<dbReference type="EMBL" id="LILD01000001">
    <property type="protein sequence ID" value="KOO39562.1"/>
    <property type="molecule type" value="Genomic_DNA"/>
</dbReference>
<accession>A0A0M0KLV1</accession>